<dbReference type="Pfam" id="PF14223">
    <property type="entry name" value="Retrotran_gag_2"/>
    <property type="match status" value="1"/>
</dbReference>
<evidence type="ECO:0000313" key="1">
    <source>
        <dbReference type="EMBL" id="KAE8974446.1"/>
    </source>
</evidence>
<evidence type="ECO:0000313" key="5">
    <source>
        <dbReference type="Proteomes" id="UP000441208"/>
    </source>
</evidence>
<reference evidence="6 7" key="1">
    <citation type="submission" date="2018-09" db="EMBL/GenBank/DDBJ databases">
        <title>Genomic investigation of the strawberry pathogen Phytophthora fragariae indicates pathogenicity is determined by transcriptional variation in three key races.</title>
        <authorList>
            <person name="Adams T.M."/>
            <person name="Armitage A.D."/>
            <person name="Sobczyk M.K."/>
            <person name="Bates H.J."/>
            <person name="Dunwell J.M."/>
            <person name="Nellist C.F."/>
            <person name="Harrison R.J."/>
        </authorList>
    </citation>
    <scope>NUCLEOTIDE SEQUENCE [LARGE SCALE GENOMIC DNA]</scope>
    <source>
        <strain evidence="4 7">BC-23</strain>
        <strain evidence="2 5">NOV-71</strain>
        <strain evidence="3 8">ONT-3</strain>
        <strain evidence="1 6">SCRP245</strain>
    </source>
</reference>
<dbReference type="EMBL" id="QXFW01002908">
    <property type="protein sequence ID" value="KAE8974446.1"/>
    <property type="molecule type" value="Genomic_DNA"/>
</dbReference>
<proteinExistence type="predicted"/>
<name>A0A6A3HUM3_9STRA</name>
<evidence type="ECO:0000313" key="2">
    <source>
        <dbReference type="EMBL" id="KAE9072979.1"/>
    </source>
</evidence>
<sequence>MSPKTLGPNDLLQDNYFLWEFNARMALARKNLLSHVQVKSENVMTAEWEASDMKALWILVQLLSPNYQAMVREAKSAREAWETLRSFFVQKSLHNRVCCGRTSLSTTLGPDRKAHGLCVAGACL</sequence>
<accession>A0A6A3HUM3</accession>
<organism evidence="1 6">
    <name type="scientific">Phytophthora fragariae</name>
    <dbReference type="NCBI Taxonomy" id="53985"/>
    <lineage>
        <taxon>Eukaryota</taxon>
        <taxon>Sar</taxon>
        <taxon>Stramenopiles</taxon>
        <taxon>Oomycota</taxon>
        <taxon>Peronosporomycetes</taxon>
        <taxon>Peronosporales</taxon>
        <taxon>Peronosporaceae</taxon>
        <taxon>Phytophthora</taxon>
    </lineage>
</organism>
<dbReference type="Proteomes" id="UP000476176">
    <property type="component" value="Unassembled WGS sequence"/>
</dbReference>
<dbReference type="EMBL" id="QXGC01000062">
    <property type="protein sequence ID" value="KAE9251883.1"/>
    <property type="molecule type" value="Genomic_DNA"/>
</dbReference>
<dbReference type="Proteomes" id="UP000441208">
    <property type="component" value="Unassembled WGS sequence"/>
</dbReference>
<evidence type="ECO:0000313" key="6">
    <source>
        <dbReference type="Proteomes" id="UP000460718"/>
    </source>
</evidence>
<evidence type="ECO:0008006" key="9">
    <source>
        <dbReference type="Google" id="ProtNLM"/>
    </source>
</evidence>
<dbReference type="AlphaFoldDB" id="A0A6A3HUM3"/>
<evidence type="ECO:0000313" key="3">
    <source>
        <dbReference type="EMBL" id="KAE9124849.1"/>
    </source>
</evidence>
<evidence type="ECO:0000313" key="8">
    <source>
        <dbReference type="Proteomes" id="UP000488956"/>
    </source>
</evidence>
<dbReference type="Proteomes" id="UP000488956">
    <property type="component" value="Unassembled WGS sequence"/>
</dbReference>
<dbReference type="EMBL" id="QXFZ01002884">
    <property type="protein sequence ID" value="KAE9072979.1"/>
    <property type="molecule type" value="Genomic_DNA"/>
</dbReference>
<gene>
    <name evidence="4" type="ORF">PF004_g2258</name>
    <name evidence="2" type="ORF">PF007_g25979</name>
    <name evidence="3" type="ORF">PF010_g5860</name>
    <name evidence="1" type="ORF">PF011_g24860</name>
</gene>
<dbReference type="Proteomes" id="UP000460718">
    <property type="component" value="Unassembled WGS sequence"/>
</dbReference>
<evidence type="ECO:0000313" key="7">
    <source>
        <dbReference type="Proteomes" id="UP000476176"/>
    </source>
</evidence>
<comment type="caution">
    <text evidence="1">The sequence shown here is derived from an EMBL/GenBank/DDBJ whole genome shotgun (WGS) entry which is preliminary data.</text>
</comment>
<evidence type="ECO:0000313" key="4">
    <source>
        <dbReference type="EMBL" id="KAE9251883.1"/>
    </source>
</evidence>
<protein>
    <recommendedName>
        <fullName evidence="9">Retrotransposon Copia-like N-terminal domain-containing protein</fullName>
    </recommendedName>
</protein>
<dbReference type="EMBL" id="QXFX01000225">
    <property type="protein sequence ID" value="KAE9124849.1"/>
    <property type="molecule type" value="Genomic_DNA"/>
</dbReference>